<dbReference type="PANTHER" id="PTHR15863:SF2">
    <property type="entry name" value="MRN COMPLEX-INTERACTING PROTEIN"/>
    <property type="match status" value="1"/>
</dbReference>
<organism evidence="3 4">
    <name type="scientific">Papilio machaon</name>
    <name type="common">Old World swallowtail butterfly</name>
    <dbReference type="NCBI Taxonomy" id="76193"/>
    <lineage>
        <taxon>Eukaryota</taxon>
        <taxon>Metazoa</taxon>
        <taxon>Ecdysozoa</taxon>
        <taxon>Arthropoda</taxon>
        <taxon>Hexapoda</taxon>
        <taxon>Insecta</taxon>
        <taxon>Pterygota</taxon>
        <taxon>Neoptera</taxon>
        <taxon>Endopterygota</taxon>
        <taxon>Lepidoptera</taxon>
        <taxon>Glossata</taxon>
        <taxon>Ditrysia</taxon>
        <taxon>Papilionoidea</taxon>
        <taxon>Papilionidae</taxon>
        <taxon>Papilioninae</taxon>
        <taxon>Papilio</taxon>
    </lineage>
</organism>
<dbReference type="AlphaFoldDB" id="A0A194R7T7"/>
<feature type="region of interest" description="Disordered" evidence="1">
    <location>
        <begin position="68"/>
        <end position="87"/>
    </location>
</feature>
<dbReference type="PANTHER" id="PTHR15863">
    <property type="entry name" value="MRN COMPLEX-INTERACTING PROTEIN"/>
    <property type="match status" value="1"/>
</dbReference>
<proteinExistence type="predicted"/>
<dbReference type="STRING" id="76193.A0A194R7T7"/>
<evidence type="ECO:0000256" key="1">
    <source>
        <dbReference type="SAM" id="MobiDB-lite"/>
    </source>
</evidence>
<protein>
    <submittedName>
        <fullName evidence="3">UPF0544 protein C5orf45</fullName>
    </submittedName>
</protein>
<evidence type="ECO:0000259" key="2">
    <source>
        <dbReference type="Pfam" id="PF15749"/>
    </source>
</evidence>
<dbReference type="Proteomes" id="UP000053240">
    <property type="component" value="Unassembled WGS sequence"/>
</dbReference>
<evidence type="ECO:0000313" key="4">
    <source>
        <dbReference type="Proteomes" id="UP000053240"/>
    </source>
</evidence>
<keyword evidence="4" id="KW-1185">Reference proteome</keyword>
<dbReference type="GO" id="GO:0007095">
    <property type="term" value="P:mitotic G2 DNA damage checkpoint signaling"/>
    <property type="evidence" value="ECO:0007669"/>
    <property type="project" value="TreeGrafter"/>
</dbReference>
<dbReference type="InterPro" id="IPR032739">
    <property type="entry name" value="MRNIP"/>
</dbReference>
<dbReference type="InParanoid" id="A0A194R7T7"/>
<dbReference type="GO" id="GO:0003682">
    <property type="term" value="F:chromatin binding"/>
    <property type="evidence" value="ECO:0007669"/>
    <property type="project" value="TreeGrafter"/>
</dbReference>
<dbReference type="OrthoDB" id="5960226at2759"/>
<dbReference type="Pfam" id="PF15749">
    <property type="entry name" value="MRNIP"/>
    <property type="match status" value="1"/>
</dbReference>
<dbReference type="KEGG" id="pmac:106712379"/>
<reference evidence="3 4" key="1">
    <citation type="journal article" date="2015" name="Nat. Commun.">
        <title>Outbred genome sequencing and CRISPR/Cas9 gene editing in butterflies.</title>
        <authorList>
            <person name="Li X."/>
            <person name="Fan D."/>
            <person name="Zhang W."/>
            <person name="Liu G."/>
            <person name="Zhang L."/>
            <person name="Zhao L."/>
            <person name="Fang X."/>
            <person name="Chen L."/>
            <person name="Dong Y."/>
            <person name="Chen Y."/>
            <person name="Ding Y."/>
            <person name="Zhao R."/>
            <person name="Feng M."/>
            <person name="Zhu Y."/>
            <person name="Feng Y."/>
            <person name="Jiang X."/>
            <person name="Zhu D."/>
            <person name="Xiang H."/>
            <person name="Feng X."/>
            <person name="Li S."/>
            <person name="Wang J."/>
            <person name="Zhang G."/>
            <person name="Kronforst M.R."/>
            <person name="Wang W."/>
        </authorList>
    </citation>
    <scope>NUCLEOTIDE SEQUENCE [LARGE SCALE GENOMIC DNA]</scope>
    <source>
        <strain evidence="3">Ya'a_city_454_Pm</strain>
        <tissue evidence="3">Whole body</tissue>
    </source>
</reference>
<dbReference type="EMBL" id="KQ460615">
    <property type="protein sequence ID" value="KPJ13712.1"/>
    <property type="molecule type" value="Genomic_DNA"/>
</dbReference>
<dbReference type="GO" id="GO:0005634">
    <property type="term" value="C:nucleus"/>
    <property type="evidence" value="ECO:0007669"/>
    <property type="project" value="TreeGrafter"/>
</dbReference>
<gene>
    <name evidence="3" type="ORF">RR48_10896</name>
</gene>
<feature type="domain" description="MRN complex-interacting protein N-terminal" evidence="2">
    <location>
        <begin position="7"/>
        <end position="104"/>
    </location>
</feature>
<accession>A0A194R7T7</accession>
<dbReference type="InterPro" id="IPR049472">
    <property type="entry name" value="MRNIP_N"/>
</dbReference>
<sequence>MPQLFQVLRCYKCLVFQIHQTKKSNKWQCKMCGEKQSIKRHYGIGNGKECRLHVQKLNGLRGEIEDEKLNSLNSNDDYSNSEEENVDSNLFQNELKTESKWSTYMEKEEEHQVNESMCLDNDELCLDIPSKEMKSVKRKKVIPANKVNIKNSFKAPYKNESEETPMAFAQKLIEPIKNAEDNKSNMTAVNKLSNPHKAVSSFVQQNFEKNKIQINSKWAQFVEKENDFEENECPPQNSSLTDTTKLFQLCDDTDLDDVLNI</sequence>
<evidence type="ECO:0000313" key="3">
    <source>
        <dbReference type="EMBL" id="KPJ13712.1"/>
    </source>
</evidence>
<name>A0A194R7T7_PAPMA</name>